<name>A0A8E2LER9_9BACI</name>
<accession>A0A8E2LER9</accession>
<organism evidence="2 3">
    <name type="scientific">Heyndrickxia oleronia</name>
    <dbReference type="NCBI Taxonomy" id="38875"/>
    <lineage>
        <taxon>Bacteria</taxon>
        <taxon>Bacillati</taxon>
        <taxon>Bacillota</taxon>
        <taxon>Bacilli</taxon>
        <taxon>Bacillales</taxon>
        <taxon>Bacillaceae</taxon>
        <taxon>Heyndrickxia</taxon>
    </lineage>
</organism>
<dbReference type="Proteomes" id="UP000189761">
    <property type="component" value="Unassembled WGS sequence"/>
</dbReference>
<protein>
    <submittedName>
        <fullName evidence="2">Uncharacterized protein</fullName>
    </submittedName>
</protein>
<evidence type="ECO:0000313" key="1">
    <source>
        <dbReference type="EMBL" id="MDH5160922.1"/>
    </source>
</evidence>
<comment type="caution">
    <text evidence="2">The sequence shown here is derived from an EMBL/GenBank/DDBJ whole genome shotgun (WGS) entry which is preliminary data.</text>
</comment>
<evidence type="ECO:0000313" key="3">
    <source>
        <dbReference type="Proteomes" id="UP000189761"/>
    </source>
</evidence>
<dbReference type="Proteomes" id="UP001159179">
    <property type="component" value="Unassembled WGS sequence"/>
</dbReference>
<evidence type="ECO:0000313" key="2">
    <source>
        <dbReference type="EMBL" id="OOP68618.1"/>
    </source>
</evidence>
<dbReference type="RefSeq" id="WP_071976886.1">
    <property type="nucleotide sequence ID" value="NZ_CP065424.1"/>
</dbReference>
<gene>
    <name evidence="2" type="ORF">BWZ43_09570</name>
    <name evidence="1" type="ORF">P5X88_08225</name>
</gene>
<sequence>MSEINSVELMKEKLIDLGLPGDVAANLAEGLEGATPTVHSHAQGGRGGHALNLTYVDNYSTLMLVYTFLLNSLDDKEESRVLNQSLLSTLQAVIIEQQKYRDAFLDAVRNINQY</sequence>
<dbReference type="EMBL" id="JAROYP010000004">
    <property type="protein sequence ID" value="MDH5160922.1"/>
    <property type="molecule type" value="Genomic_DNA"/>
</dbReference>
<reference evidence="2 3" key="1">
    <citation type="submission" date="2017-01" db="EMBL/GenBank/DDBJ databases">
        <title>Draft genome sequence of Bacillus oleronius.</title>
        <authorList>
            <person name="Allam M."/>
        </authorList>
    </citation>
    <scope>NUCLEOTIDE SEQUENCE [LARGE SCALE GENOMIC DNA]</scope>
    <source>
        <strain evidence="2 3">DSM 9356</strain>
    </source>
</reference>
<dbReference type="AlphaFoldDB" id="A0A8E2LER9"/>
<reference evidence="1" key="2">
    <citation type="submission" date="2023-03" db="EMBL/GenBank/DDBJ databases">
        <title>Bacterial isolates from washroom surfaces on a university campus.</title>
        <authorList>
            <person name="Holman D.B."/>
            <person name="Gzyl K.E."/>
            <person name="Taheri A.E."/>
        </authorList>
    </citation>
    <scope>NUCLEOTIDE SEQUENCE</scope>
    <source>
        <strain evidence="1">RD03</strain>
    </source>
</reference>
<dbReference type="EMBL" id="MTLA01000096">
    <property type="protein sequence ID" value="OOP68618.1"/>
    <property type="molecule type" value="Genomic_DNA"/>
</dbReference>
<proteinExistence type="predicted"/>
<keyword evidence="3" id="KW-1185">Reference proteome</keyword>